<dbReference type="PATRIC" id="fig|861299.3.peg.90"/>
<feature type="disulfide bond" evidence="7">
    <location>
        <begin position="367"/>
        <end position="385"/>
    </location>
</feature>
<evidence type="ECO:0000256" key="3">
    <source>
        <dbReference type="ARBA" id="ARBA00023180"/>
    </source>
</evidence>
<feature type="binding site" evidence="5">
    <location>
        <position position="238"/>
    </location>
    <ligand>
        <name>chloride</name>
        <dbReference type="ChEBI" id="CHEBI:17996"/>
        <label>1</label>
    </ligand>
</feature>
<feature type="chain" id="PRO_5004793896" evidence="10">
    <location>
        <begin position="23"/>
        <end position="634"/>
    </location>
</feature>
<feature type="signal peptide" evidence="10">
    <location>
        <begin position="1"/>
        <end position="22"/>
    </location>
</feature>
<dbReference type="eggNOG" id="COG1164">
    <property type="taxonomic scope" value="Bacteria"/>
</dbReference>
<dbReference type="RefSeq" id="WP_025409187.1">
    <property type="nucleotide sequence ID" value="NZ_CP007128.1"/>
</dbReference>
<dbReference type="EMBL" id="CP007128">
    <property type="protein sequence ID" value="AHG87629.1"/>
    <property type="molecule type" value="Genomic_DNA"/>
</dbReference>
<evidence type="ECO:0000256" key="2">
    <source>
        <dbReference type="ARBA" id="ARBA00023157"/>
    </source>
</evidence>
<dbReference type="Gene3D" id="1.10.1370.30">
    <property type="match status" value="2"/>
</dbReference>
<dbReference type="KEGG" id="gba:J421_0092"/>
<dbReference type="Pfam" id="PF01401">
    <property type="entry name" value="Peptidase_M2"/>
    <property type="match status" value="1"/>
</dbReference>
<evidence type="ECO:0000313" key="11">
    <source>
        <dbReference type="EMBL" id="AHG87629.1"/>
    </source>
</evidence>
<keyword evidence="12" id="KW-1185">Reference proteome</keyword>
<dbReference type="InterPro" id="IPR001548">
    <property type="entry name" value="Peptidase_M2"/>
</dbReference>
<evidence type="ECO:0000256" key="1">
    <source>
        <dbReference type="ARBA" id="ARBA00022729"/>
    </source>
</evidence>
<dbReference type="Proteomes" id="UP000019151">
    <property type="component" value="Chromosome"/>
</dbReference>
<feature type="binding site" evidence="6">
    <location>
        <position position="426"/>
    </location>
    <ligand>
        <name>Zn(2+)</name>
        <dbReference type="ChEBI" id="CHEBI:29105"/>
        <label>1</label>
        <note>catalytic</note>
    </ligand>
</feature>
<dbReference type="STRING" id="861299.J421_0092"/>
<dbReference type="SUPFAM" id="SSF55486">
    <property type="entry name" value="Metalloproteases ('zincins'), catalytic domain"/>
    <property type="match status" value="1"/>
</dbReference>
<feature type="active site" description="Proton acceptor 1" evidence="4">
    <location>
        <position position="399"/>
    </location>
</feature>
<evidence type="ECO:0000256" key="7">
    <source>
        <dbReference type="PIRSR" id="PIRSR601548-4"/>
    </source>
</evidence>
<feature type="disulfide bond" evidence="7">
    <location>
        <begin position="157"/>
        <end position="174"/>
    </location>
</feature>
<keyword evidence="6" id="KW-0862">Zinc</keyword>
<feature type="binding site" evidence="5">
    <location>
        <position position="535"/>
    </location>
    <ligand>
        <name>chloride</name>
        <dbReference type="ChEBI" id="CHEBI:17996"/>
        <label>1</label>
    </ligand>
</feature>
<feature type="binding site" evidence="6">
    <location>
        <position position="402"/>
    </location>
    <ligand>
        <name>Zn(2+)</name>
        <dbReference type="ChEBI" id="CHEBI:29105"/>
        <label>1</label>
        <note>catalytic</note>
    </ligand>
</feature>
<keyword evidence="3" id="KW-0325">Glycoprotein</keyword>
<gene>
    <name evidence="11" type="ORF">J421_0092</name>
</gene>
<dbReference type="PRINTS" id="PR00791">
    <property type="entry name" value="PEPDIPTASEA"/>
</dbReference>
<evidence type="ECO:0000256" key="4">
    <source>
        <dbReference type="PIRSR" id="PIRSR601548-1"/>
    </source>
</evidence>
<dbReference type="CDD" id="cd06461">
    <property type="entry name" value="M2_ACE"/>
    <property type="match status" value="1"/>
</dbReference>
<dbReference type="PROSITE" id="PS52011">
    <property type="entry name" value="PEPTIDASE_M2"/>
    <property type="match status" value="1"/>
</dbReference>
<dbReference type="GO" id="GO:0008241">
    <property type="term" value="F:peptidyl-dipeptidase activity"/>
    <property type="evidence" value="ECO:0007669"/>
    <property type="project" value="InterPro"/>
</dbReference>
<feature type="active site" description="Proton acceptor 2" evidence="8">
    <location>
        <position position="399"/>
    </location>
</feature>
<organism evidence="11 12">
    <name type="scientific">Gemmatirosa kalamazoonensis</name>
    <dbReference type="NCBI Taxonomy" id="861299"/>
    <lineage>
        <taxon>Bacteria</taxon>
        <taxon>Pseudomonadati</taxon>
        <taxon>Gemmatimonadota</taxon>
        <taxon>Gemmatimonadia</taxon>
        <taxon>Gemmatimonadales</taxon>
        <taxon>Gemmatimonadaceae</taxon>
        <taxon>Gemmatirosa</taxon>
    </lineage>
</organism>
<keyword evidence="1 10" id="KW-0732">Signal</keyword>
<dbReference type="GO" id="GO:0016020">
    <property type="term" value="C:membrane"/>
    <property type="evidence" value="ECO:0007669"/>
    <property type="project" value="InterPro"/>
</dbReference>
<evidence type="ECO:0000256" key="9">
    <source>
        <dbReference type="PIRSR" id="PIRSR601548-8"/>
    </source>
</evidence>
<feature type="disulfide bond" evidence="7">
    <location>
        <begin position="551"/>
        <end position="563"/>
    </location>
</feature>
<dbReference type="OrthoDB" id="9762795at2"/>
<sequence>MTRYLPLAALALATVLATVARAQQPVTKDAPAVAAARSIGTTPTAAAARLFVDSVERRLDALSVTVNQAEWVAATYITDDTEALSADAQQRYDAAAQRFALAARRFDGVTVPPDLRRKLTLLKLAFTAPPPSDPAKGAELVRLTTGMEGAYGRGTYCRRGALGQPAATTGDSTCYQINDLSRALAESHDPAVLLDAWRGWHAIGAPLRPKYERFVALSNEGARELGFADLGAMWRANYDMPADQFPREVERLWKQVEPLYVALHAYVRTRLNQQYGDAVVAKDGMIPAHLLGNMWAQEWGNVYPIVAPPNASPTYDLTALLKAKNVDAKGMAKYAEGFFTSMGFAPLPATFWERSMLVKPRDREVVCHASAWTIDNKNDVRIKACLEPTADDFVTIHHEEGHNFYQRAYSSQPYLFQNGANDGFHEAIGDAIALSITPGYLQQAGLLATPPSAAADTALLLRQALDKVAFLPFGLMIDQWRWGVFSGAIKPSEYNKAWWDLRARYQGVVPPVARSEADFDPGAKYHVPANTPYMRYFLARVLQFQFYRAMCRAAGHTGPLYRCSFYGSKEAGAKLARMLEAGQSKPWQETLYEMTGERDMDAGAMLEYFAPLKAWLDRQNAGHPVGWTPRTATR</sequence>
<feature type="binding site" evidence="9">
    <location>
        <position position="402"/>
    </location>
    <ligand>
        <name>Zn(2+)</name>
        <dbReference type="ChEBI" id="CHEBI:29105"/>
        <label>2</label>
        <note>catalytic</note>
    </ligand>
</feature>
<evidence type="ECO:0000313" key="12">
    <source>
        <dbReference type="Proteomes" id="UP000019151"/>
    </source>
</evidence>
<dbReference type="InParanoid" id="W0R935"/>
<feature type="active site" description="Proton donor 1" evidence="4">
    <location>
        <position position="526"/>
    </location>
</feature>
<dbReference type="PANTHER" id="PTHR10514:SF27">
    <property type="entry name" value="ANGIOTENSIN-CONVERTING ENZYME"/>
    <property type="match status" value="1"/>
</dbReference>
<dbReference type="PANTHER" id="PTHR10514">
    <property type="entry name" value="ANGIOTENSIN-CONVERTING ENZYME"/>
    <property type="match status" value="1"/>
</dbReference>
<feature type="binding site" evidence="9">
    <location>
        <position position="426"/>
    </location>
    <ligand>
        <name>Zn(2+)</name>
        <dbReference type="ChEBI" id="CHEBI:29105"/>
        <label>2</label>
        <note>catalytic</note>
    </ligand>
</feature>
<accession>W0R935</accession>
<keyword evidence="6" id="KW-0479">Metal-binding</keyword>
<protein>
    <submittedName>
        <fullName evidence="11">Peptidase M2 peptidyl-dipeptidase A</fullName>
    </submittedName>
</protein>
<feature type="active site" description="Proton donor 2" evidence="8">
    <location>
        <position position="526"/>
    </location>
</feature>
<feature type="binding site" evidence="9">
    <location>
        <position position="398"/>
    </location>
    <ligand>
        <name>Zn(2+)</name>
        <dbReference type="ChEBI" id="CHEBI:29105"/>
        <label>2</label>
        <note>catalytic</note>
    </ligand>
</feature>
<evidence type="ECO:0000256" key="10">
    <source>
        <dbReference type="SAM" id="SignalP"/>
    </source>
</evidence>
<dbReference type="FunFam" id="1.10.1370.30:FF:000005">
    <property type="entry name" value="Angiotensin-converting enzyme"/>
    <property type="match status" value="1"/>
</dbReference>
<evidence type="ECO:0000256" key="5">
    <source>
        <dbReference type="PIRSR" id="PIRSR601548-2"/>
    </source>
</evidence>
<dbReference type="GO" id="GO:0008237">
    <property type="term" value="F:metallopeptidase activity"/>
    <property type="evidence" value="ECO:0007669"/>
    <property type="project" value="InterPro"/>
</dbReference>
<evidence type="ECO:0000256" key="6">
    <source>
        <dbReference type="PIRSR" id="PIRSR601548-3"/>
    </source>
</evidence>
<dbReference type="HOGENOM" id="CLU_014364_3_0_0"/>
<reference evidence="11 12" key="1">
    <citation type="journal article" date="2014" name="Genome Announc.">
        <title>Genome Sequence and Methylome of Soil Bacterium Gemmatirosa kalamazoonensis KBS708T, a Member of the Rarely Cultivated Gemmatimonadetes Phylum.</title>
        <authorList>
            <person name="Debruyn J.M."/>
            <person name="Radosevich M."/>
            <person name="Wommack K.E."/>
            <person name="Polson S.W."/>
            <person name="Hauser L.J."/>
            <person name="Fawaz M.N."/>
            <person name="Korlach J."/>
            <person name="Tsai Y.C."/>
        </authorList>
    </citation>
    <scope>NUCLEOTIDE SEQUENCE [LARGE SCALE GENOMIC DNA]</scope>
    <source>
        <strain evidence="11 12">KBS708</strain>
    </source>
</reference>
<keyword evidence="2 7" id="KW-1015">Disulfide bond</keyword>
<dbReference type="AlphaFoldDB" id="W0R935"/>
<dbReference type="GO" id="GO:0006508">
    <property type="term" value="P:proteolysis"/>
    <property type="evidence" value="ECO:0007669"/>
    <property type="project" value="InterPro"/>
</dbReference>
<name>W0R935_9BACT</name>
<proteinExistence type="predicted"/>
<feature type="binding site" evidence="6">
    <location>
        <position position="398"/>
    </location>
    <ligand>
        <name>Zn(2+)</name>
        <dbReference type="ChEBI" id="CHEBI:29105"/>
        <label>1</label>
        <note>catalytic</note>
    </ligand>
</feature>
<evidence type="ECO:0000256" key="8">
    <source>
        <dbReference type="PIRSR" id="PIRSR601548-6"/>
    </source>
</evidence>